<keyword evidence="2" id="KW-1185">Reference proteome</keyword>
<dbReference type="AlphaFoldDB" id="A0A1Y5R9F6"/>
<dbReference type="Proteomes" id="UP000193077">
    <property type="component" value="Unassembled WGS sequence"/>
</dbReference>
<name>A0A1Y5R9F6_9RHOB</name>
<gene>
    <name evidence="1" type="ORF">TRL7639_00056</name>
</gene>
<sequence>MSDNSGSKDEPTRPLKLHANDDLVAEIKTRIVNRELKEAVLFDMSTGRIYSDLELESRRFLGLDAVMKIVFPMIAFDADSRTHCRVADLLIDLPDNDFSALRSVVQAEIQEGLSRLVVHFENLKPNNPTGAKEGTEQSDD</sequence>
<organism evidence="1 2">
    <name type="scientific">Falsiruegeria litorea R37</name>
    <dbReference type="NCBI Taxonomy" id="1200284"/>
    <lineage>
        <taxon>Bacteria</taxon>
        <taxon>Pseudomonadati</taxon>
        <taxon>Pseudomonadota</taxon>
        <taxon>Alphaproteobacteria</taxon>
        <taxon>Rhodobacterales</taxon>
        <taxon>Roseobacteraceae</taxon>
        <taxon>Falsiruegeria</taxon>
    </lineage>
</organism>
<dbReference type="OrthoDB" id="7867982at2"/>
<evidence type="ECO:0000313" key="2">
    <source>
        <dbReference type="Proteomes" id="UP000193077"/>
    </source>
</evidence>
<evidence type="ECO:0000313" key="1">
    <source>
        <dbReference type="EMBL" id="SLN11061.1"/>
    </source>
</evidence>
<proteinExistence type="predicted"/>
<dbReference type="RefSeq" id="WP_085793826.1">
    <property type="nucleotide sequence ID" value="NZ_FWFO01000001.1"/>
</dbReference>
<dbReference type="EMBL" id="FWFO01000001">
    <property type="protein sequence ID" value="SLN11061.1"/>
    <property type="molecule type" value="Genomic_DNA"/>
</dbReference>
<reference evidence="1 2" key="1">
    <citation type="submission" date="2017-03" db="EMBL/GenBank/DDBJ databases">
        <authorList>
            <person name="Afonso C.L."/>
            <person name="Miller P.J."/>
            <person name="Scott M.A."/>
            <person name="Spackman E."/>
            <person name="Goraichik I."/>
            <person name="Dimitrov K.M."/>
            <person name="Suarez D.L."/>
            <person name="Swayne D.E."/>
        </authorList>
    </citation>
    <scope>NUCLEOTIDE SEQUENCE [LARGE SCALE GENOMIC DNA]</scope>
    <source>
        <strain evidence="1 2">CECT 7639</strain>
    </source>
</reference>
<protein>
    <submittedName>
        <fullName evidence="1">Uncharacterized protein</fullName>
    </submittedName>
</protein>
<accession>A0A1Y5R9F6</accession>